<gene>
    <name evidence="8" type="primary">mntH</name>
    <name evidence="8" type="ORF">Pan54_36320</name>
</gene>
<feature type="transmembrane region" description="Helical" evidence="7">
    <location>
        <begin position="245"/>
        <end position="264"/>
    </location>
</feature>
<keyword evidence="4" id="KW-0769">Symport</keyword>
<dbReference type="Proteomes" id="UP000316095">
    <property type="component" value="Unassembled WGS sequence"/>
</dbReference>
<feature type="transmembrane region" description="Helical" evidence="7">
    <location>
        <begin position="201"/>
        <end position="224"/>
    </location>
</feature>
<keyword evidence="3 7" id="KW-0812">Transmembrane</keyword>
<dbReference type="GO" id="GO:0015293">
    <property type="term" value="F:symporter activity"/>
    <property type="evidence" value="ECO:0007669"/>
    <property type="project" value="UniProtKB-KW"/>
</dbReference>
<dbReference type="EMBL" id="SJPG01000001">
    <property type="protein sequence ID" value="TWT62886.1"/>
    <property type="molecule type" value="Genomic_DNA"/>
</dbReference>
<dbReference type="GO" id="GO:0005886">
    <property type="term" value="C:plasma membrane"/>
    <property type="evidence" value="ECO:0007669"/>
    <property type="project" value="TreeGrafter"/>
</dbReference>
<dbReference type="PANTHER" id="PTHR11706">
    <property type="entry name" value="SOLUTE CARRIER PROTEIN FAMILY 11 MEMBER"/>
    <property type="match status" value="1"/>
</dbReference>
<evidence type="ECO:0000256" key="5">
    <source>
        <dbReference type="ARBA" id="ARBA00022989"/>
    </source>
</evidence>
<dbReference type="GO" id="GO:0015086">
    <property type="term" value="F:cadmium ion transmembrane transporter activity"/>
    <property type="evidence" value="ECO:0007669"/>
    <property type="project" value="TreeGrafter"/>
</dbReference>
<keyword evidence="9" id="KW-1185">Reference proteome</keyword>
<dbReference type="NCBIfam" id="NF037982">
    <property type="entry name" value="Nramp_1"/>
    <property type="match status" value="1"/>
</dbReference>
<dbReference type="InterPro" id="IPR001046">
    <property type="entry name" value="NRAMP_fam"/>
</dbReference>
<feature type="transmembrane region" description="Helical" evidence="7">
    <location>
        <begin position="38"/>
        <end position="60"/>
    </location>
</feature>
<feature type="transmembrane region" description="Helical" evidence="7">
    <location>
        <begin position="334"/>
        <end position="353"/>
    </location>
</feature>
<protein>
    <submittedName>
        <fullName evidence="8">Divalent metal cation transporter MntH</fullName>
    </submittedName>
</protein>
<feature type="transmembrane region" description="Helical" evidence="7">
    <location>
        <begin position="124"/>
        <end position="144"/>
    </location>
</feature>
<dbReference type="GO" id="GO:0034755">
    <property type="term" value="P:iron ion transmembrane transport"/>
    <property type="evidence" value="ECO:0007669"/>
    <property type="project" value="TreeGrafter"/>
</dbReference>
<feature type="transmembrane region" description="Helical" evidence="7">
    <location>
        <begin position="156"/>
        <end position="177"/>
    </location>
</feature>
<comment type="caution">
    <text evidence="8">The sequence shown here is derived from an EMBL/GenBank/DDBJ whole genome shotgun (WGS) entry which is preliminary data.</text>
</comment>
<keyword evidence="5 7" id="KW-1133">Transmembrane helix</keyword>
<evidence type="ECO:0000313" key="8">
    <source>
        <dbReference type="EMBL" id="TWT62886.1"/>
    </source>
</evidence>
<feature type="transmembrane region" description="Helical" evidence="7">
    <location>
        <begin position="359"/>
        <end position="384"/>
    </location>
</feature>
<dbReference type="PANTHER" id="PTHR11706:SF33">
    <property type="entry name" value="NATURAL RESISTANCE-ASSOCIATED MACROPHAGE PROTEIN 2"/>
    <property type="match status" value="1"/>
</dbReference>
<dbReference type="Gene3D" id="1.20.1740.10">
    <property type="entry name" value="Amino acid/polyamine transporter I"/>
    <property type="match status" value="1"/>
</dbReference>
<evidence type="ECO:0000256" key="1">
    <source>
        <dbReference type="ARBA" id="ARBA00004141"/>
    </source>
</evidence>
<evidence type="ECO:0000256" key="7">
    <source>
        <dbReference type="SAM" id="Phobius"/>
    </source>
</evidence>
<dbReference type="AlphaFoldDB" id="A0A5C5XI53"/>
<name>A0A5C5XI53_9PLAN</name>
<sequence>MQKLLSRFGPAIIVAAVVLGPGSILTSSKVGCEYGYSMLWVIALAILLMIGATALSARLGATLELTPCQELARSLGKPVSILIGVILFLVVAAFQSSNNIAVIAALDPLLPQPSDEFPATQLNWLKAGILIGMNLLIVATLYGFSQLYQKLEKLMIALMVLMIIGFGINLFMAQPAISDVAKGMIPSLPKASANASTSDSYLAILGMIGTTFSIAGAFYQAYLVREKGWSIKDAQTGLADSITGIAALGLTTMMIMCTSAAVLYGRVDPKELSSVTDVARQLSPLFGENATYLFIAGIFAGAFSSFLVNATIGGVLLSDGLNLGASLDQKWPKLFTVLALFAGMAVTLAMILADWNRVTLIIIAQALTVLGGPILAASLLYLALSKRYRKTVAAPAWMIALMVIGFVCVSIVAVRTAINVNEKIKTEFMSPKVEPVASLNDLSTLQLKQVRSNYNC</sequence>
<proteinExistence type="predicted"/>
<comment type="subcellular location">
    <subcellularLocation>
        <location evidence="1">Membrane</location>
        <topology evidence="1">Multi-pass membrane protein</topology>
    </subcellularLocation>
</comment>
<evidence type="ECO:0000256" key="2">
    <source>
        <dbReference type="ARBA" id="ARBA00022448"/>
    </source>
</evidence>
<evidence type="ECO:0000313" key="9">
    <source>
        <dbReference type="Proteomes" id="UP000316095"/>
    </source>
</evidence>
<evidence type="ECO:0000256" key="4">
    <source>
        <dbReference type="ARBA" id="ARBA00022847"/>
    </source>
</evidence>
<evidence type="ECO:0000256" key="6">
    <source>
        <dbReference type="ARBA" id="ARBA00023136"/>
    </source>
</evidence>
<feature type="transmembrane region" description="Helical" evidence="7">
    <location>
        <begin position="81"/>
        <end position="104"/>
    </location>
</feature>
<organism evidence="8 9">
    <name type="scientific">Rubinisphaera italica</name>
    <dbReference type="NCBI Taxonomy" id="2527969"/>
    <lineage>
        <taxon>Bacteria</taxon>
        <taxon>Pseudomonadati</taxon>
        <taxon>Planctomycetota</taxon>
        <taxon>Planctomycetia</taxon>
        <taxon>Planctomycetales</taxon>
        <taxon>Planctomycetaceae</taxon>
        <taxon>Rubinisphaera</taxon>
    </lineage>
</organism>
<reference evidence="8 9" key="1">
    <citation type="submission" date="2019-02" db="EMBL/GenBank/DDBJ databases">
        <title>Deep-cultivation of Planctomycetes and their phenomic and genomic characterization uncovers novel biology.</title>
        <authorList>
            <person name="Wiegand S."/>
            <person name="Jogler M."/>
            <person name="Boedeker C."/>
            <person name="Pinto D."/>
            <person name="Vollmers J."/>
            <person name="Rivas-Marin E."/>
            <person name="Kohn T."/>
            <person name="Peeters S.H."/>
            <person name="Heuer A."/>
            <person name="Rast P."/>
            <person name="Oberbeckmann S."/>
            <person name="Bunk B."/>
            <person name="Jeske O."/>
            <person name="Meyerdierks A."/>
            <person name="Storesund J.E."/>
            <person name="Kallscheuer N."/>
            <person name="Luecker S."/>
            <person name="Lage O.M."/>
            <person name="Pohl T."/>
            <person name="Merkel B.J."/>
            <person name="Hornburger P."/>
            <person name="Mueller R.-W."/>
            <person name="Bruemmer F."/>
            <person name="Labrenz M."/>
            <person name="Spormann A.M."/>
            <person name="Op Den Camp H."/>
            <person name="Overmann J."/>
            <person name="Amann R."/>
            <person name="Jetten M.S.M."/>
            <person name="Mascher T."/>
            <person name="Medema M.H."/>
            <person name="Devos D.P."/>
            <person name="Kaster A.-K."/>
            <person name="Ovreas L."/>
            <person name="Rohde M."/>
            <person name="Galperin M.Y."/>
            <person name="Jogler C."/>
        </authorList>
    </citation>
    <scope>NUCLEOTIDE SEQUENCE [LARGE SCALE GENOMIC DNA]</scope>
    <source>
        <strain evidence="8 9">Pan54</strain>
    </source>
</reference>
<dbReference type="GO" id="GO:0005384">
    <property type="term" value="F:manganese ion transmembrane transporter activity"/>
    <property type="evidence" value="ECO:0007669"/>
    <property type="project" value="TreeGrafter"/>
</dbReference>
<dbReference type="RefSeq" id="WP_165441829.1">
    <property type="nucleotide sequence ID" value="NZ_SJPG01000001.1"/>
</dbReference>
<keyword evidence="6 7" id="KW-0472">Membrane</keyword>
<feature type="transmembrane region" description="Helical" evidence="7">
    <location>
        <begin position="396"/>
        <end position="418"/>
    </location>
</feature>
<feature type="transmembrane region" description="Helical" evidence="7">
    <location>
        <begin position="292"/>
        <end position="313"/>
    </location>
</feature>
<keyword evidence="2" id="KW-0813">Transport</keyword>
<accession>A0A5C5XI53</accession>
<evidence type="ECO:0000256" key="3">
    <source>
        <dbReference type="ARBA" id="ARBA00022692"/>
    </source>
</evidence>
<dbReference type="Pfam" id="PF01566">
    <property type="entry name" value="Nramp"/>
    <property type="match status" value="1"/>
</dbReference>